<feature type="region of interest" description="Disordered" evidence="1">
    <location>
        <begin position="261"/>
        <end position="351"/>
    </location>
</feature>
<feature type="compositionally biased region" description="Polar residues" evidence="1">
    <location>
        <begin position="261"/>
        <end position="275"/>
    </location>
</feature>
<dbReference type="SUPFAM" id="SSF50249">
    <property type="entry name" value="Nucleic acid-binding proteins"/>
    <property type="match status" value="1"/>
</dbReference>
<accession>A0AAW1BL46</accession>
<sequence>MQFKRYNCQKCGGSGDTKEANYRYRLSLEVADTHDVYEVTVFGSCLDAYFGATAKGLQRYIEELDREAGEDENDAVFGVVFRAVETCFVGKKFVFRIKSSDRPSGASLLQNGCPTERSTKTLVASEMFVPHPGLVGHTVIHYMEQQRCSQLKQRHGALWLPHHVTATDHASRELKSLPLWDDLDVTQSSRRNDFSAFWPHSFGLSWSSTSSENAEHSAAFISCQAASEQQKCEGGSVTSQRHLVYNLRGQNLMQDKRYGQENKTSCLYPSPQSVTTKDEPGGKPSIRRKDGDLLESPLALAQKDSSRRISIQSSCGLTNPQPPLPHQRPKERLASTSSPDATGGVTSQEASSEVLMEFLAELDNHSCTADLANGQEQRSASGPCEKSGEDKENKLPAEEQDYSLRRRDVYCSPGVGSSCPKANFDASADLFDISTTMLGPPITESLDKPSFVDLSRSKLFPTPSPVPHVADWSSELFPDHDHLPNMEATVSQPTS</sequence>
<reference evidence="2 3" key="1">
    <citation type="journal article" date="2024" name="Proc. Natl. Acad. Sci. U.S.A.">
        <title>The genetic regulatory architecture and epigenomic basis for age-related changes in rattlesnake venom.</title>
        <authorList>
            <person name="Hogan M.P."/>
            <person name="Holding M.L."/>
            <person name="Nystrom G.S."/>
            <person name="Colston T.J."/>
            <person name="Bartlett D.A."/>
            <person name="Mason A.J."/>
            <person name="Ellsworth S.A."/>
            <person name="Rautsaw R.M."/>
            <person name="Lawrence K.C."/>
            <person name="Strickland J.L."/>
            <person name="He B."/>
            <person name="Fraser P."/>
            <person name="Margres M.J."/>
            <person name="Gilbert D.M."/>
            <person name="Gibbs H.L."/>
            <person name="Parkinson C.L."/>
            <person name="Rokyta D.R."/>
        </authorList>
    </citation>
    <scope>NUCLEOTIDE SEQUENCE [LARGE SCALE GENOMIC DNA]</scope>
    <source>
        <strain evidence="2">DRR0105</strain>
    </source>
</reference>
<keyword evidence="3" id="KW-1185">Reference proteome</keyword>
<feature type="compositionally biased region" description="Polar residues" evidence="1">
    <location>
        <begin position="334"/>
        <end position="351"/>
    </location>
</feature>
<feature type="compositionally biased region" description="Polar residues" evidence="1">
    <location>
        <begin position="308"/>
        <end position="319"/>
    </location>
</feature>
<dbReference type="InterPro" id="IPR043522">
    <property type="entry name" value="DDIAS"/>
</dbReference>
<dbReference type="InterPro" id="IPR012340">
    <property type="entry name" value="NA-bd_OB-fold"/>
</dbReference>
<evidence type="ECO:0000313" key="3">
    <source>
        <dbReference type="Proteomes" id="UP001474421"/>
    </source>
</evidence>
<protein>
    <submittedName>
        <fullName evidence="2">DNA damage-induced apoptosis suppressor protein</fullName>
    </submittedName>
</protein>
<organism evidence="2 3">
    <name type="scientific">Crotalus adamanteus</name>
    <name type="common">Eastern diamondback rattlesnake</name>
    <dbReference type="NCBI Taxonomy" id="8729"/>
    <lineage>
        <taxon>Eukaryota</taxon>
        <taxon>Metazoa</taxon>
        <taxon>Chordata</taxon>
        <taxon>Craniata</taxon>
        <taxon>Vertebrata</taxon>
        <taxon>Euteleostomi</taxon>
        <taxon>Lepidosauria</taxon>
        <taxon>Squamata</taxon>
        <taxon>Bifurcata</taxon>
        <taxon>Unidentata</taxon>
        <taxon>Episquamata</taxon>
        <taxon>Toxicofera</taxon>
        <taxon>Serpentes</taxon>
        <taxon>Colubroidea</taxon>
        <taxon>Viperidae</taxon>
        <taxon>Crotalinae</taxon>
        <taxon>Crotalus</taxon>
    </lineage>
</organism>
<dbReference type="Proteomes" id="UP001474421">
    <property type="component" value="Unassembled WGS sequence"/>
</dbReference>
<feature type="region of interest" description="Disordered" evidence="1">
    <location>
        <begin position="373"/>
        <end position="401"/>
    </location>
</feature>
<dbReference type="Gene3D" id="2.40.50.140">
    <property type="entry name" value="Nucleic acid-binding proteins"/>
    <property type="match status" value="1"/>
</dbReference>
<dbReference type="AlphaFoldDB" id="A0AAW1BL46"/>
<dbReference type="GO" id="GO:0005737">
    <property type="term" value="C:cytoplasm"/>
    <property type="evidence" value="ECO:0007669"/>
    <property type="project" value="TreeGrafter"/>
</dbReference>
<dbReference type="PANTHER" id="PTHR35537">
    <property type="entry name" value="DNA DAMAGE-INDUCIBLE APOPTOSIS SUPPRESSOR PROTEIN DDIAS"/>
    <property type="match status" value="1"/>
</dbReference>
<comment type="caution">
    <text evidence="2">The sequence shown here is derived from an EMBL/GenBank/DDBJ whole genome shotgun (WGS) entry which is preliminary data.</text>
</comment>
<name>A0AAW1BL46_CROAD</name>
<evidence type="ECO:0000313" key="2">
    <source>
        <dbReference type="EMBL" id="KAK9402557.1"/>
    </source>
</evidence>
<feature type="compositionally biased region" description="Basic and acidic residues" evidence="1">
    <location>
        <begin position="386"/>
        <end position="401"/>
    </location>
</feature>
<dbReference type="PANTHER" id="PTHR35537:SF1">
    <property type="entry name" value="DNA DAMAGE-INDUCED APOPTOSIS SUPPRESSOR PROTEIN"/>
    <property type="match status" value="1"/>
</dbReference>
<evidence type="ECO:0000256" key="1">
    <source>
        <dbReference type="SAM" id="MobiDB-lite"/>
    </source>
</evidence>
<dbReference type="GO" id="GO:0005634">
    <property type="term" value="C:nucleus"/>
    <property type="evidence" value="ECO:0007669"/>
    <property type="project" value="TreeGrafter"/>
</dbReference>
<dbReference type="GO" id="GO:1902230">
    <property type="term" value="P:negative regulation of intrinsic apoptotic signaling pathway in response to DNA damage"/>
    <property type="evidence" value="ECO:0007669"/>
    <property type="project" value="InterPro"/>
</dbReference>
<dbReference type="EMBL" id="JAOTOJ010000004">
    <property type="protein sequence ID" value="KAK9402557.1"/>
    <property type="molecule type" value="Genomic_DNA"/>
</dbReference>
<feature type="compositionally biased region" description="Basic and acidic residues" evidence="1">
    <location>
        <begin position="276"/>
        <end position="292"/>
    </location>
</feature>
<proteinExistence type="predicted"/>
<gene>
    <name evidence="2" type="ORF">NXF25_010913</name>
</gene>